<dbReference type="EMBL" id="JAIWYP010000014">
    <property type="protein sequence ID" value="KAH3713745.1"/>
    <property type="molecule type" value="Genomic_DNA"/>
</dbReference>
<dbReference type="AlphaFoldDB" id="A0A9D4HE59"/>
<reference evidence="1" key="1">
    <citation type="journal article" date="2019" name="bioRxiv">
        <title>The Genome of the Zebra Mussel, Dreissena polymorpha: A Resource for Invasive Species Research.</title>
        <authorList>
            <person name="McCartney M.A."/>
            <person name="Auch B."/>
            <person name="Kono T."/>
            <person name="Mallez S."/>
            <person name="Zhang Y."/>
            <person name="Obille A."/>
            <person name="Becker A."/>
            <person name="Abrahante J.E."/>
            <person name="Garbe J."/>
            <person name="Badalamenti J.P."/>
            <person name="Herman A."/>
            <person name="Mangelson H."/>
            <person name="Liachko I."/>
            <person name="Sullivan S."/>
            <person name="Sone E.D."/>
            <person name="Koren S."/>
            <person name="Silverstein K.A.T."/>
            <person name="Beckman K.B."/>
            <person name="Gohl D.M."/>
        </authorList>
    </citation>
    <scope>NUCLEOTIDE SEQUENCE</scope>
    <source>
        <strain evidence="1">Duluth1</strain>
        <tissue evidence="1">Whole animal</tissue>
    </source>
</reference>
<gene>
    <name evidence="1" type="ORF">DPMN_073547</name>
</gene>
<keyword evidence="2" id="KW-1185">Reference proteome</keyword>
<dbReference type="Proteomes" id="UP000828390">
    <property type="component" value="Unassembled WGS sequence"/>
</dbReference>
<proteinExistence type="predicted"/>
<name>A0A9D4HE59_DREPO</name>
<reference evidence="1" key="2">
    <citation type="submission" date="2020-11" db="EMBL/GenBank/DDBJ databases">
        <authorList>
            <person name="McCartney M.A."/>
            <person name="Auch B."/>
            <person name="Kono T."/>
            <person name="Mallez S."/>
            <person name="Becker A."/>
            <person name="Gohl D.M."/>
            <person name="Silverstein K.A.T."/>
            <person name="Koren S."/>
            <person name="Bechman K.B."/>
            <person name="Herman A."/>
            <person name="Abrahante J.E."/>
            <person name="Garbe J."/>
        </authorList>
    </citation>
    <scope>NUCLEOTIDE SEQUENCE</scope>
    <source>
        <strain evidence="1">Duluth1</strain>
        <tissue evidence="1">Whole animal</tissue>
    </source>
</reference>
<evidence type="ECO:0000313" key="1">
    <source>
        <dbReference type="EMBL" id="KAH3713745.1"/>
    </source>
</evidence>
<accession>A0A9D4HE59</accession>
<organism evidence="1 2">
    <name type="scientific">Dreissena polymorpha</name>
    <name type="common">Zebra mussel</name>
    <name type="synonym">Mytilus polymorpha</name>
    <dbReference type="NCBI Taxonomy" id="45954"/>
    <lineage>
        <taxon>Eukaryota</taxon>
        <taxon>Metazoa</taxon>
        <taxon>Spiralia</taxon>
        <taxon>Lophotrochozoa</taxon>
        <taxon>Mollusca</taxon>
        <taxon>Bivalvia</taxon>
        <taxon>Autobranchia</taxon>
        <taxon>Heteroconchia</taxon>
        <taxon>Euheterodonta</taxon>
        <taxon>Imparidentia</taxon>
        <taxon>Neoheterodontei</taxon>
        <taxon>Myida</taxon>
        <taxon>Dreissenoidea</taxon>
        <taxon>Dreissenidae</taxon>
        <taxon>Dreissena</taxon>
    </lineage>
</organism>
<comment type="caution">
    <text evidence="1">The sequence shown here is derived from an EMBL/GenBank/DDBJ whole genome shotgun (WGS) entry which is preliminary data.</text>
</comment>
<sequence>MKGSAYGLEALIRALGITALKQLGIMTTLKNAINKEWDSRKIEGTLFYSLCICNVHNAC</sequence>
<evidence type="ECO:0000313" key="2">
    <source>
        <dbReference type="Proteomes" id="UP000828390"/>
    </source>
</evidence>
<protein>
    <submittedName>
        <fullName evidence="1">Uncharacterized protein</fullName>
    </submittedName>
</protein>